<name>A0A8S1DG21_9INSE</name>
<organism evidence="1 2">
    <name type="scientific">Cloeon dipterum</name>
    <dbReference type="NCBI Taxonomy" id="197152"/>
    <lineage>
        <taxon>Eukaryota</taxon>
        <taxon>Metazoa</taxon>
        <taxon>Ecdysozoa</taxon>
        <taxon>Arthropoda</taxon>
        <taxon>Hexapoda</taxon>
        <taxon>Insecta</taxon>
        <taxon>Pterygota</taxon>
        <taxon>Palaeoptera</taxon>
        <taxon>Ephemeroptera</taxon>
        <taxon>Pisciforma</taxon>
        <taxon>Baetidae</taxon>
        <taxon>Cloeon</taxon>
    </lineage>
</organism>
<evidence type="ECO:0000313" key="1">
    <source>
        <dbReference type="EMBL" id="CAB3379097.1"/>
    </source>
</evidence>
<gene>
    <name evidence="1" type="ORF">CLODIP_2_CD09468</name>
</gene>
<accession>A0A8S1DG21</accession>
<reference evidence="1 2" key="1">
    <citation type="submission" date="2020-04" db="EMBL/GenBank/DDBJ databases">
        <authorList>
            <person name="Alioto T."/>
            <person name="Alioto T."/>
            <person name="Gomez Garrido J."/>
        </authorList>
    </citation>
    <scope>NUCLEOTIDE SEQUENCE [LARGE SCALE GENOMIC DNA]</scope>
</reference>
<proteinExistence type="predicted"/>
<protein>
    <submittedName>
        <fullName evidence="1">Uncharacterized protein</fullName>
    </submittedName>
</protein>
<dbReference type="EMBL" id="CADEPI010000178">
    <property type="protein sequence ID" value="CAB3379097.1"/>
    <property type="molecule type" value="Genomic_DNA"/>
</dbReference>
<sequence length="428" mass="48133">MRYEFPAFHPGFRLPREVAVLDGNLLLEVGSDGVHEKLHLPANSSAKKFKVFPSYQVDRVLIHYLIIDAKNNLYVVERDPKLKVVSTLNNVSEVQICDSAGRAECRIEFGNKSWENLHFEPNGVKTVALSNDTEAVEAVSPALQGTLQKCETRLQLLEQALRQKKLLRAAALLERDFTKHLKVSQVGCFYLHGRLVYTAKVVNQYDFPVEELRLAAFSERNAALLQPLPLCTLRTKESALLMGVSTSPFPPSSLSVQYKANDSQFHLPLVCPETQNLHQQLKILGVEDCLKVLNFGSGHKLQVQWNNLSVDRLRTALSLTKFLEDVTCSISSSASADLPGTIFVERRSKNSALVCYRDVSELEMLKRLLSRMPVSIGKIDERGSEKRTIASDVALIKSKKQMCRKSIPLETYLKILQDLVHKMSAFQK</sequence>
<dbReference type="AlphaFoldDB" id="A0A8S1DG21"/>
<evidence type="ECO:0000313" key="2">
    <source>
        <dbReference type="Proteomes" id="UP000494165"/>
    </source>
</evidence>
<comment type="caution">
    <text evidence="1">The sequence shown here is derived from an EMBL/GenBank/DDBJ whole genome shotgun (WGS) entry which is preliminary data.</text>
</comment>
<dbReference type="Proteomes" id="UP000494165">
    <property type="component" value="Unassembled WGS sequence"/>
</dbReference>
<keyword evidence="2" id="KW-1185">Reference proteome</keyword>